<dbReference type="EMBL" id="QTSX02005211">
    <property type="protein sequence ID" value="KAJ9060298.1"/>
    <property type="molecule type" value="Genomic_DNA"/>
</dbReference>
<organism evidence="1 2">
    <name type="scientific">Entomophthora muscae</name>
    <dbReference type="NCBI Taxonomy" id="34485"/>
    <lineage>
        <taxon>Eukaryota</taxon>
        <taxon>Fungi</taxon>
        <taxon>Fungi incertae sedis</taxon>
        <taxon>Zoopagomycota</taxon>
        <taxon>Entomophthoromycotina</taxon>
        <taxon>Entomophthoromycetes</taxon>
        <taxon>Entomophthorales</taxon>
        <taxon>Entomophthoraceae</taxon>
        <taxon>Entomophthora</taxon>
    </lineage>
</organism>
<keyword evidence="2" id="KW-1185">Reference proteome</keyword>
<dbReference type="EC" id="4.2.1.17" evidence="1"/>
<sequence length="286" mass="31056">MLGFARSLLRTQGAPVLRISSRFMSAGSKSYEYILTETHGKVGVITLNRPKALNALCSPLMKELNEVLEIYDIDASIGAIVLTGSEKAFAAGADIKEMKDTNYVSNYVNNFLGDWVHITKIRKPVLAAVNGYALGGGCELAMMCDIIYAGEKAQFGQPEIKLGTLPGAGGTQRLVKAIGKSKAMEIVLGGSWNLTAVQAEQAGLVSKVFPADQLVQETVKTAAKIAEYSRPAVQMAKEAVNQAFELSLDRGLHFERRLFQSTFGTPDQREGMNAFAEKRQAKFNQN</sequence>
<evidence type="ECO:0000313" key="2">
    <source>
        <dbReference type="Proteomes" id="UP001165960"/>
    </source>
</evidence>
<comment type="caution">
    <text evidence="1">The sequence shown here is derived from an EMBL/GenBank/DDBJ whole genome shotgun (WGS) entry which is preliminary data.</text>
</comment>
<accession>A0ACC2SDC6</accession>
<name>A0ACC2SDC6_9FUNG</name>
<dbReference type="Proteomes" id="UP001165960">
    <property type="component" value="Unassembled WGS sequence"/>
</dbReference>
<gene>
    <name evidence="1" type="primary">ECHS1_1</name>
    <name evidence="1" type="ORF">DSO57_1032263</name>
</gene>
<protein>
    <submittedName>
        <fullName evidence="1">Enoyl-CoA hydratase, mitochondrial</fullName>
        <ecNumber evidence="1">4.2.1.17</ecNumber>
    </submittedName>
</protein>
<evidence type="ECO:0000313" key="1">
    <source>
        <dbReference type="EMBL" id="KAJ9060298.1"/>
    </source>
</evidence>
<proteinExistence type="predicted"/>
<reference evidence="1" key="1">
    <citation type="submission" date="2022-04" db="EMBL/GenBank/DDBJ databases">
        <title>Genome of the entomopathogenic fungus Entomophthora muscae.</title>
        <authorList>
            <person name="Elya C."/>
            <person name="Lovett B.R."/>
            <person name="Lee E."/>
            <person name="Macias A.M."/>
            <person name="Hajek A.E."/>
            <person name="De Bivort B.L."/>
            <person name="Kasson M.T."/>
            <person name="De Fine Licht H.H."/>
            <person name="Stajich J.E."/>
        </authorList>
    </citation>
    <scope>NUCLEOTIDE SEQUENCE</scope>
    <source>
        <strain evidence="1">Berkeley</strain>
    </source>
</reference>
<keyword evidence="1" id="KW-0456">Lyase</keyword>